<dbReference type="Proteomes" id="UP000321222">
    <property type="component" value="Chromosome"/>
</dbReference>
<name>A0A5B9FV31_9FLAO</name>
<evidence type="ECO:0000313" key="1">
    <source>
        <dbReference type="EMBL" id="QEE50149.1"/>
    </source>
</evidence>
<dbReference type="PROSITE" id="PS51257">
    <property type="entry name" value="PROKAR_LIPOPROTEIN"/>
    <property type="match status" value="1"/>
</dbReference>
<organism evidence="1 2">
    <name type="scientific">Flavobacterium alkalisoli</name>
    <dbReference type="NCBI Taxonomy" id="2602769"/>
    <lineage>
        <taxon>Bacteria</taxon>
        <taxon>Pseudomonadati</taxon>
        <taxon>Bacteroidota</taxon>
        <taxon>Flavobacteriia</taxon>
        <taxon>Flavobacteriales</taxon>
        <taxon>Flavobacteriaceae</taxon>
        <taxon>Flavobacterium</taxon>
    </lineage>
</organism>
<dbReference type="OrthoDB" id="1495010at2"/>
<dbReference type="AlphaFoldDB" id="A0A5B9FV31"/>
<gene>
    <name evidence="1" type="ORF">FUA48_11315</name>
</gene>
<sequence>MKNITLLSFLLLLVSCNNKEQLEMLHNETTDSYRIKPQAEPKPQETASKGVAPLDTVGLKKFWAGFQKDIFSANKQGVANRLDYPVRAIHPVIFKYSYSCDTIAYIKDEEKYADVDIYKSDMSRCFDFIFDDVLKNIISRISYEDLLQKGHRNKEVNAISYHIFPKDYMKVPCPNDHNMQFYLHEENGKWSISIGGL</sequence>
<reference evidence="1 2" key="1">
    <citation type="submission" date="2019-08" db="EMBL/GenBank/DDBJ databases">
        <title>Flavobacterium alkalisoli sp. nov., isolated from rhizosphere soil of Suaeda salsa.</title>
        <authorList>
            <person name="Sun J.-Q."/>
            <person name="Xu L."/>
        </authorList>
    </citation>
    <scope>NUCLEOTIDE SEQUENCE [LARGE SCALE GENOMIC DNA]</scope>
    <source>
        <strain evidence="1 2">XS-5</strain>
    </source>
</reference>
<evidence type="ECO:0008006" key="3">
    <source>
        <dbReference type="Google" id="ProtNLM"/>
    </source>
</evidence>
<keyword evidence="2" id="KW-1185">Reference proteome</keyword>
<proteinExistence type="predicted"/>
<dbReference type="RefSeq" id="WP_147583636.1">
    <property type="nucleotide sequence ID" value="NZ_CP042831.1"/>
</dbReference>
<dbReference type="KEGG" id="fak:FUA48_11315"/>
<protein>
    <recommendedName>
        <fullName evidence="3">Lipoprotein</fullName>
    </recommendedName>
</protein>
<dbReference type="EMBL" id="CP042831">
    <property type="protein sequence ID" value="QEE50149.1"/>
    <property type="molecule type" value="Genomic_DNA"/>
</dbReference>
<accession>A0A5B9FV31</accession>
<evidence type="ECO:0000313" key="2">
    <source>
        <dbReference type="Proteomes" id="UP000321222"/>
    </source>
</evidence>